<evidence type="ECO:0000313" key="6">
    <source>
        <dbReference type="Proteomes" id="UP000228560"/>
    </source>
</evidence>
<reference evidence="1 5" key="1">
    <citation type="journal article" date="2016" name="Environ. Microbiol.">
        <title>Genomic resolution of a cold subsurface aquifer community provides metabolic insights for novel microbes adapted to high CO concentrations.</title>
        <authorList>
            <person name="Probst A.J."/>
            <person name="Castelle C.J."/>
            <person name="Singh A."/>
            <person name="Brown C.T."/>
            <person name="Anantharaman K."/>
            <person name="Sharon I."/>
            <person name="Hug L.A."/>
            <person name="Burstein D."/>
            <person name="Emerson J.B."/>
            <person name="Thomas B.C."/>
            <person name="Banfield J.F."/>
        </authorList>
    </citation>
    <scope>NUCLEOTIDE SEQUENCE [LARGE SCALE GENOMIC DNA]</scope>
    <source>
        <strain evidence="1">CG2_30_33_13</strain>
    </source>
</reference>
<evidence type="ECO:0000313" key="4">
    <source>
        <dbReference type="EMBL" id="PJB57318.1"/>
    </source>
</evidence>
<organism evidence="1 5">
    <name type="scientific">Candidatus Infernicultor aquiphilus</name>
    <dbReference type="NCBI Taxonomy" id="1805029"/>
    <lineage>
        <taxon>Bacteria</taxon>
        <taxon>Pseudomonadati</taxon>
        <taxon>Atribacterota</taxon>
        <taxon>Candidatus Phoenicimicrobiia</taxon>
        <taxon>Candidatus Pheonicimicrobiales</taxon>
        <taxon>Candidatus Phoenicimicrobiaceae</taxon>
        <taxon>Candidatus Infernicultor</taxon>
    </lineage>
</organism>
<evidence type="ECO:0000313" key="2">
    <source>
        <dbReference type="EMBL" id="PIX33549.1"/>
    </source>
</evidence>
<evidence type="ECO:0000313" key="1">
    <source>
        <dbReference type="EMBL" id="OIP71474.1"/>
    </source>
</evidence>
<dbReference type="EMBL" id="PFIP01000146">
    <property type="protein sequence ID" value="PIX33549.1"/>
    <property type="molecule type" value="Genomic_DNA"/>
</dbReference>
<dbReference type="Proteomes" id="UP000182763">
    <property type="component" value="Unassembled WGS sequence"/>
</dbReference>
<accession>A0A1J5GPJ6</accession>
<proteinExistence type="predicted"/>
<dbReference type="Proteomes" id="UP000231493">
    <property type="component" value="Unassembled WGS sequence"/>
</dbReference>
<sequence length="330" mass="38795">MEDAFSRDKIENLLRFQEKDFPELHQAAKDDNIILFLGAGLAKMYGCLLWSEMAKKLSEVLLKYKMISYAEEDILSKESEIDPRKVISICYSLCKNERKKLIIYEKTIKDTIKIKKGKSRKNLNEIYELIFSINPKVYLTTNLDLGIKRYSSLYINPNQRIYNCTSPYDKGVIKEISYQIFKDGNIVYLHGNYENIENSILTVDQYLEYYSDKENFLRNLFSNIDGFIVFIGYGLTEWDVIEKIYKIYKSNKESFKIEITGCLLSPVFTHEITKFKLEQSYYESFGVKSIPYLIDNEGYKTLKRVLENLKNALDKTRPTTYDVIKEIEEI</sequence>
<accession>A0A2M7PQN0</accession>
<dbReference type="EMBL" id="MNYY01000066">
    <property type="protein sequence ID" value="OIP71474.1"/>
    <property type="molecule type" value="Genomic_DNA"/>
</dbReference>
<reference evidence="2" key="3">
    <citation type="submission" date="2017-09" db="EMBL/GenBank/DDBJ databases">
        <title>Depth-based differentiation of microbial function through sediment-hosted aquifers and enrichment of novel symbionts in the deep terrestrial subsurface.</title>
        <authorList>
            <person name="Probst A.J."/>
            <person name="Ladd B."/>
            <person name="Jarett J.K."/>
            <person name="Geller-Mcgrath D.E."/>
            <person name="Sieber C.M.K."/>
            <person name="Emerson J.B."/>
            <person name="Anantharaman K."/>
            <person name="Thomas B.C."/>
            <person name="Malmstrom R."/>
            <person name="Stieglmeier M."/>
            <person name="Klingl A."/>
            <person name="Woyke T."/>
            <person name="Ryan C.M."/>
            <person name="Banfield J.F."/>
        </authorList>
    </citation>
    <scope>NUCLEOTIDE SEQUENCE</scope>
    <source>
        <strain evidence="2">CG_4_8_14_3_um_filter_34_18</strain>
    </source>
</reference>
<name>A0A1J5GPJ6_9BACT</name>
<dbReference type="EMBL" id="PFKO01000148">
    <property type="protein sequence ID" value="PIY32929.1"/>
    <property type="molecule type" value="Genomic_DNA"/>
</dbReference>
<comment type="caution">
    <text evidence="1">The sequence shown here is derived from an EMBL/GenBank/DDBJ whole genome shotgun (WGS) entry which is preliminary data.</text>
</comment>
<evidence type="ECO:0000313" key="7">
    <source>
        <dbReference type="Proteomes" id="UP000230646"/>
    </source>
</evidence>
<evidence type="ECO:0000313" key="3">
    <source>
        <dbReference type="EMBL" id="PIY32929.1"/>
    </source>
</evidence>
<gene>
    <name evidence="1" type="ORF">AUK42_03465</name>
    <name evidence="4" type="ORF">CO097_02705</name>
    <name evidence="3" type="ORF">COZ07_04040</name>
    <name evidence="2" type="ORF">COZ58_07270</name>
</gene>
<dbReference type="Proteomes" id="UP000230646">
    <property type="component" value="Unassembled WGS sequence"/>
</dbReference>
<accession>A0A2M8CE34</accession>
<accession>A0A2M7K5Z9</accession>
<protein>
    <submittedName>
        <fullName evidence="1">Uncharacterized protein</fullName>
    </submittedName>
</protein>
<dbReference type="AlphaFoldDB" id="A0A1J5GPJ6"/>
<dbReference type="RefSeq" id="WP_406607316.1">
    <property type="nucleotide sequence ID" value="NZ_PFKO01000148.1"/>
</dbReference>
<dbReference type="Pfam" id="PF13289">
    <property type="entry name" value="SIR2_2"/>
    <property type="match status" value="1"/>
</dbReference>
<reference evidence="6 7" key="2">
    <citation type="submission" date="2017-09" db="EMBL/GenBank/DDBJ databases">
        <title>Depth-based differentiation of microbial function through sediment-hosted aquifers and enrichment of novel symbionts in the deep terrestrial subsurface.</title>
        <authorList>
            <person name="Probst A.J."/>
            <person name="Ladd B."/>
            <person name="Jarett J.K."/>
            <person name="Geller-Mcgrath D.E."/>
            <person name="Sieber C.M."/>
            <person name="Emerson J.B."/>
            <person name="Anantharaman K."/>
            <person name="Thomas B.C."/>
            <person name="Malmstrom R."/>
            <person name="Stieglmeier M."/>
            <person name="Klingl A."/>
            <person name="Woyke T."/>
            <person name="Ryan C.M."/>
            <person name="Banfield J.F."/>
        </authorList>
    </citation>
    <scope>NUCLEOTIDE SEQUENCE [LARGE SCALE GENOMIC DNA]</scope>
    <source>
        <strain evidence="3">CG_4_10_14_3_um_filter_34_13</strain>
        <strain evidence="4">CG_4_9_14_3_um_filter_33_16</strain>
    </source>
</reference>
<dbReference type="EMBL" id="PFTV01000067">
    <property type="protein sequence ID" value="PJB57318.1"/>
    <property type="molecule type" value="Genomic_DNA"/>
</dbReference>
<evidence type="ECO:0000313" key="5">
    <source>
        <dbReference type="Proteomes" id="UP000182763"/>
    </source>
</evidence>
<dbReference type="Proteomes" id="UP000228560">
    <property type="component" value="Unassembled WGS sequence"/>
</dbReference>